<protein>
    <submittedName>
        <fullName evidence="1">Uncharacterized protein</fullName>
    </submittedName>
</protein>
<comment type="caution">
    <text evidence="1">The sequence shown here is derived from an EMBL/GenBank/DDBJ whole genome shotgun (WGS) entry which is preliminary data.</text>
</comment>
<evidence type="ECO:0000313" key="1">
    <source>
        <dbReference type="EMBL" id="MQT82896.1"/>
    </source>
</evidence>
<evidence type="ECO:0000313" key="3">
    <source>
        <dbReference type="Proteomes" id="UP000466863"/>
    </source>
</evidence>
<proteinExistence type="predicted"/>
<dbReference type="EMBL" id="WIVV01000279">
    <property type="protein sequence ID" value="MQU46150.1"/>
    <property type="molecule type" value="Genomic_DNA"/>
</dbReference>
<evidence type="ECO:0000313" key="2">
    <source>
        <dbReference type="EMBL" id="MQU46150.1"/>
    </source>
</evidence>
<dbReference type="AlphaFoldDB" id="A0A6A7Z5E0"/>
<dbReference type="EMBL" id="WIWC01000095">
    <property type="protein sequence ID" value="MQT82896.1"/>
    <property type="molecule type" value="Genomic_DNA"/>
</dbReference>
<dbReference type="Proteomes" id="UP000466863">
    <property type="component" value="Unassembled WGS sequence"/>
</dbReference>
<reference evidence="1 3" key="1">
    <citation type="submission" date="2019-10" db="EMBL/GenBank/DDBJ databases">
        <title>Evaluation of single-gene subtyping targets for Pseudomonas.</title>
        <authorList>
            <person name="Reichler S.J."/>
            <person name="Orsi R.H."/>
            <person name="Wiedmann M."/>
            <person name="Martin N.H."/>
            <person name="Murphy S.I."/>
        </authorList>
    </citation>
    <scope>NUCLEOTIDE SEQUENCE</scope>
    <source>
        <strain evidence="2 3">FSL R10-1876</strain>
        <strain evidence="1">FSL R10-2339</strain>
    </source>
</reference>
<gene>
    <name evidence="1" type="ORF">GHN86_22965</name>
    <name evidence="2" type="ORF">GHO28_27180</name>
</gene>
<name>A0A6A7Z5E0_9PSED</name>
<sequence>MNVQMKKTKKLVVALFHPDDPHGPCLELMPCVDDLDNFDEFHHFAEFYYNGMPKPNGGQIMVAFAPKNPKFTMAFLGPLQMDYQQADAHAETIKRILTSQ</sequence>
<organism evidence="1">
    <name type="scientific">Pseudomonas helleri</name>
    <dbReference type="NCBI Taxonomy" id="1608996"/>
    <lineage>
        <taxon>Bacteria</taxon>
        <taxon>Pseudomonadati</taxon>
        <taxon>Pseudomonadota</taxon>
        <taxon>Gammaproteobacteria</taxon>
        <taxon>Pseudomonadales</taxon>
        <taxon>Pseudomonadaceae</taxon>
        <taxon>Pseudomonas</taxon>
    </lineage>
</organism>
<dbReference type="RefSeq" id="WP_153334639.1">
    <property type="nucleotide sequence ID" value="NZ_WIVV01000279.1"/>
</dbReference>
<accession>A0A6A7Z5E0</accession>